<sequence>MKKALVKDLFREIWRTKSRFLAILAIVAIGCGFFAGVKSSCPDMKLTAATYYEEYNLADFHIMSNYGLDDTDIEAIKETVNVRGISGGYSADVMVKSDDKNNLVLKAISYDLENPDTADNMNRPLLIEGRLPEKSGECVVEQSKLANGKLAIGSKIQLYLEKDDISESLKVTEYEIVGTINTPSYVGFQYGTTTVGDGEIDTYILIPEEDFAFDVYTDVYLTLQETEGLDPFEDEYGQIIEENTALLENNDKLTYNRYNDIVAEAQQELDDAKQELADGEAEAEEKLNDGWQELEDARIQLEDAKIQIDDARQELDDGWSQYYSGIETLNTEIANGRQQIEDAKAQLYSAEAEYNSGLEQYNQGLAEFQEKEAAALEELSGYESQLAELEPVATAGRQELDSFKSLLSNYNSIIEKYSAITVTEEEILPEEIAVMDQIDALIAEMMPGVPISIKNFFVSYATAPAEEKQQYSAILSIVSSEGQKQIDEKEPQVIEGEEAVAQLKAGIEAGYSQLEAGRQELQNSKNQLDSAKQQIDDGYNEIYYNESLLNQKEAEGKQELENALAKLYSGEADYDAGVVEYEDGLAEYQDGVEEYEQSKIDVEEELQEGRDKIADAEKELKDLETPEWYVFDRNDNPGYSTYEEDAEKVDAIAAVFPFFFVLVAALVCSTTMTRMVEEQRTQMGTLKALGYNNRSIVSKYLIYAISASIVGSIIGLCIGFKLFPWVIINAYKIMYSMPDPMMPFRWDYAGWCTLVGILCTGLSAYFVCRKELKTVPAQLMRPKSPKVGKKIMLERVGFVWNRLSFLHKVTARNIFRYKARSLMTTIGIAGCCALILTGFGLNYAISSIVDRQFGDIFKYDVTIAISENSESLEELQDYINSNQYINSSETLMVKT</sequence>
<protein>
    <submittedName>
        <fullName evidence="9">FtsX-like permease family protein</fullName>
    </submittedName>
</protein>
<evidence type="ECO:0000256" key="4">
    <source>
        <dbReference type="ARBA" id="ARBA00022989"/>
    </source>
</evidence>
<feature type="transmembrane region" description="Helical" evidence="7">
    <location>
        <begin position="748"/>
        <end position="768"/>
    </location>
</feature>
<dbReference type="PANTHER" id="PTHR30287:SF1">
    <property type="entry name" value="INNER MEMBRANE PROTEIN"/>
    <property type="match status" value="1"/>
</dbReference>
<evidence type="ECO:0000256" key="7">
    <source>
        <dbReference type="SAM" id="Phobius"/>
    </source>
</evidence>
<dbReference type="PANTHER" id="PTHR30287">
    <property type="entry name" value="MEMBRANE COMPONENT OF PREDICTED ABC SUPERFAMILY METABOLITE UPTAKE TRANSPORTER"/>
    <property type="match status" value="1"/>
</dbReference>
<feature type="transmembrane region" description="Helical" evidence="7">
    <location>
        <begin position="700"/>
        <end position="728"/>
    </location>
</feature>
<feature type="transmembrane region" description="Helical" evidence="7">
    <location>
        <begin position="651"/>
        <end position="673"/>
    </location>
</feature>
<dbReference type="InterPro" id="IPR038766">
    <property type="entry name" value="Membrane_comp_ABC_pdt"/>
</dbReference>
<comment type="caution">
    <text evidence="9">The sequence shown here is derived from an EMBL/GenBank/DDBJ whole genome shotgun (WGS) entry which is preliminary data.</text>
</comment>
<feature type="coiled-coil region" evidence="6">
    <location>
        <begin position="511"/>
        <end position="541"/>
    </location>
</feature>
<accession>A0A9D1S7R4</accession>
<dbReference type="GO" id="GO:0005886">
    <property type="term" value="C:plasma membrane"/>
    <property type="evidence" value="ECO:0007669"/>
    <property type="project" value="UniProtKB-SubCell"/>
</dbReference>
<name>A0A9D1S7R4_9FIRM</name>
<evidence type="ECO:0000256" key="5">
    <source>
        <dbReference type="ARBA" id="ARBA00023136"/>
    </source>
</evidence>
<dbReference type="Pfam" id="PF02687">
    <property type="entry name" value="FtsX"/>
    <property type="match status" value="1"/>
</dbReference>
<dbReference type="PROSITE" id="PS51257">
    <property type="entry name" value="PROKAR_LIPOPROTEIN"/>
    <property type="match status" value="1"/>
</dbReference>
<keyword evidence="3 7" id="KW-0812">Transmembrane</keyword>
<keyword evidence="2" id="KW-1003">Cell membrane</keyword>
<organism evidence="9 10">
    <name type="scientific">Candidatus Limousia pullorum</name>
    <dbReference type="NCBI Taxonomy" id="2840860"/>
    <lineage>
        <taxon>Bacteria</taxon>
        <taxon>Bacillati</taxon>
        <taxon>Bacillota</taxon>
        <taxon>Clostridia</taxon>
        <taxon>Eubacteriales</taxon>
        <taxon>Oscillospiraceae</taxon>
        <taxon>Oscillospiraceae incertae sedis</taxon>
        <taxon>Candidatus Limousia</taxon>
    </lineage>
</organism>
<evidence type="ECO:0000259" key="8">
    <source>
        <dbReference type="Pfam" id="PF02687"/>
    </source>
</evidence>
<evidence type="ECO:0000256" key="1">
    <source>
        <dbReference type="ARBA" id="ARBA00004651"/>
    </source>
</evidence>
<evidence type="ECO:0000256" key="6">
    <source>
        <dbReference type="SAM" id="Coils"/>
    </source>
</evidence>
<proteinExistence type="predicted"/>
<feature type="non-terminal residue" evidence="9">
    <location>
        <position position="895"/>
    </location>
</feature>
<evidence type="ECO:0000256" key="3">
    <source>
        <dbReference type="ARBA" id="ARBA00022692"/>
    </source>
</evidence>
<feature type="transmembrane region" description="Helical" evidence="7">
    <location>
        <begin position="822"/>
        <end position="845"/>
    </location>
</feature>
<feature type="transmembrane region" description="Helical" evidence="7">
    <location>
        <begin position="20"/>
        <end position="37"/>
    </location>
</feature>
<gene>
    <name evidence="9" type="ORF">IAD22_03580</name>
</gene>
<evidence type="ECO:0000313" key="9">
    <source>
        <dbReference type="EMBL" id="HIU50076.1"/>
    </source>
</evidence>
<keyword evidence="4 7" id="KW-1133">Transmembrane helix</keyword>
<keyword evidence="6" id="KW-0175">Coiled coil</keyword>
<evidence type="ECO:0000313" key="10">
    <source>
        <dbReference type="Proteomes" id="UP000824118"/>
    </source>
</evidence>
<dbReference type="Proteomes" id="UP000824118">
    <property type="component" value="Unassembled WGS sequence"/>
</dbReference>
<feature type="coiled-coil region" evidence="6">
    <location>
        <begin position="255"/>
        <end position="385"/>
    </location>
</feature>
<evidence type="ECO:0000256" key="2">
    <source>
        <dbReference type="ARBA" id="ARBA00022475"/>
    </source>
</evidence>
<comment type="subcellular location">
    <subcellularLocation>
        <location evidence="1">Cell membrane</location>
        <topology evidence="1">Multi-pass membrane protein</topology>
    </subcellularLocation>
</comment>
<dbReference type="Gene3D" id="1.10.287.2610">
    <property type="match status" value="1"/>
</dbReference>
<reference evidence="9" key="2">
    <citation type="journal article" date="2021" name="PeerJ">
        <title>Extensive microbial diversity within the chicken gut microbiome revealed by metagenomics and culture.</title>
        <authorList>
            <person name="Gilroy R."/>
            <person name="Ravi A."/>
            <person name="Getino M."/>
            <person name="Pursley I."/>
            <person name="Horton D.L."/>
            <person name="Alikhan N.F."/>
            <person name="Baker D."/>
            <person name="Gharbi K."/>
            <person name="Hall N."/>
            <person name="Watson M."/>
            <person name="Adriaenssens E.M."/>
            <person name="Foster-Nyarko E."/>
            <person name="Jarju S."/>
            <person name="Secka A."/>
            <person name="Antonio M."/>
            <person name="Oren A."/>
            <person name="Chaudhuri R.R."/>
            <person name="La Ragione R."/>
            <person name="Hildebrand F."/>
            <person name="Pallen M.J."/>
        </authorList>
    </citation>
    <scope>NUCLEOTIDE SEQUENCE</scope>
    <source>
        <strain evidence="9">ChiGjej1B1-1684</strain>
    </source>
</reference>
<feature type="domain" description="ABC3 transporter permease C-terminal" evidence="8">
    <location>
        <begin position="655"/>
        <end position="770"/>
    </location>
</feature>
<dbReference type="EMBL" id="DVNG01000052">
    <property type="protein sequence ID" value="HIU50076.1"/>
    <property type="molecule type" value="Genomic_DNA"/>
</dbReference>
<dbReference type="AlphaFoldDB" id="A0A9D1S7R4"/>
<dbReference type="InterPro" id="IPR003838">
    <property type="entry name" value="ABC3_permease_C"/>
</dbReference>
<reference evidence="9" key="1">
    <citation type="submission" date="2020-10" db="EMBL/GenBank/DDBJ databases">
        <authorList>
            <person name="Gilroy R."/>
        </authorList>
    </citation>
    <scope>NUCLEOTIDE SEQUENCE</scope>
    <source>
        <strain evidence="9">ChiGjej1B1-1684</strain>
    </source>
</reference>
<keyword evidence="5 7" id="KW-0472">Membrane</keyword>
<feature type="coiled-coil region" evidence="6">
    <location>
        <begin position="578"/>
        <end position="626"/>
    </location>
</feature>